<feature type="transmembrane region" description="Helical" evidence="5">
    <location>
        <begin position="81"/>
        <end position="102"/>
    </location>
</feature>
<evidence type="ECO:0000313" key="8">
    <source>
        <dbReference type="Proteomes" id="UP001163726"/>
    </source>
</evidence>
<feature type="transmembrane region" description="Helical" evidence="5">
    <location>
        <begin position="232"/>
        <end position="252"/>
    </location>
</feature>
<dbReference type="PANTHER" id="PTHR37422:SF13">
    <property type="entry name" value="LIPOPOLYSACCHARIDE BIOSYNTHESIS PROTEIN PA4999-RELATED"/>
    <property type="match status" value="1"/>
</dbReference>
<feature type="transmembrane region" description="Helical" evidence="5">
    <location>
        <begin position="360"/>
        <end position="378"/>
    </location>
</feature>
<comment type="subcellular location">
    <subcellularLocation>
        <location evidence="1">Membrane</location>
        <topology evidence="1">Multi-pass membrane protein</topology>
    </subcellularLocation>
</comment>
<keyword evidence="4 5" id="KW-0472">Membrane</keyword>
<evidence type="ECO:0000256" key="2">
    <source>
        <dbReference type="ARBA" id="ARBA00022692"/>
    </source>
</evidence>
<feature type="transmembrane region" description="Helical" evidence="5">
    <location>
        <begin position="171"/>
        <end position="187"/>
    </location>
</feature>
<evidence type="ECO:0000256" key="1">
    <source>
        <dbReference type="ARBA" id="ARBA00004141"/>
    </source>
</evidence>
<proteinExistence type="predicted"/>
<dbReference type="EMBL" id="CP109965">
    <property type="protein sequence ID" value="WAJ70972.1"/>
    <property type="molecule type" value="Genomic_DNA"/>
</dbReference>
<dbReference type="InterPro" id="IPR051533">
    <property type="entry name" value="WaaL-like"/>
</dbReference>
<dbReference type="GO" id="GO:0016874">
    <property type="term" value="F:ligase activity"/>
    <property type="evidence" value="ECO:0007669"/>
    <property type="project" value="UniProtKB-KW"/>
</dbReference>
<keyword evidence="8" id="KW-1185">Reference proteome</keyword>
<reference evidence="7" key="1">
    <citation type="submission" date="2022-10" db="EMBL/GenBank/DDBJ databases">
        <title>Catenovulum adriacola sp. nov. isolated in the Harbour of Susak.</title>
        <authorList>
            <person name="Schoch T."/>
            <person name="Reich S.J."/>
            <person name="Stoeferle S."/>
            <person name="Flaiz M."/>
            <person name="Kazda M."/>
            <person name="Riedel C.U."/>
            <person name="Duerre P."/>
        </authorList>
    </citation>
    <scope>NUCLEOTIDE SEQUENCE</scope>
    <source>
        <strain evidence="7">TS8</strain>
    </source>
</reference>
<dbReference type="InterPro" id="IPR007016">
    <property type="entry name" value="O-antigen_ligase-rel_domated"/>
</dbReference>
<gene>
    <name evidence="7" type="ORF">OLW01_03995</name>
</gene>
<evidence type="ECO:0000259" key="6">
    <source>
        <dbReference type="Pfam" id="PF04932"/>
    </source>
</evidence>
<dbReference type="Pfam" id="PF04932">
    <property type="entry name" value="Wzy_C"/>
    <property type="match status" value="1"/>
</dbReference>
<evidence type="ECO:0000256" key="5">
    <source>
        <dbReference type="SAM" id="Phobius"/>
    </source>
</evidence>
<feature type="transmembrane region" description="Helical" evidence="5">
    <location>
        <begin position="108"/>
        <end position="124"/>
    </location>
</feature>
<feature type="transmembrane region" description="Helical" evidence="5">
    <location>
        <begin position="53"/>
        <end position="69"/>
    </location>
</feature>
<keyword evidence="3 5" id="KW-1133">Transmembrane helix</keyword>
<keyword evidence="2 5" id="KW-0812">Transmembrane</keyword>
<organism evidence="7 8">
    <name type="scientific">Catenovulum adriaticum</name>
    <dbReference type="NCBI Taxonomy" id="2984846"/>
    <lineage>
        <taxon>Bacteria</taxon>
        <taxon>Pseudomonadati</taxon>
        <taxon>Pseudomonadota</taxon>
        <taxon>Gammaproteobacteria</taxon>
        <taxon>Alteromonadales</taxon>
        <taxon>Alteromonadaceae</taxon>
        <taxon>Catenovulum</taxon>
    </lineage>
</organism>
<keyword evidence="7" id="KW-0436">Ligase</keyword>
<accession>A0ABY7AN30</accession>
<dbReference type="PANTHER" id="PTHR37422">
    <property type="entry name" value="TEICHURONIC ACID BIOSYNTHESIS PROTEIN TUAE"/>
    <property type="match status" value="1"/>
</dbReference>
<feature type="domain" description="O-antigen ligase-related" evidence="6">
    <location>
        <begin position="200"/>
        <end position="345"/>
    </location>
</feature>
<protein>
    <submittedName>
        <fullName evidence="7">O-antigen ligase family protein</fullName>
    </submittedName>
</protein>
<name>A0ABY7AN30_9ALTE</name>
<evidence type="ECO:0000256" key="3">
    <source>
        <dbReference type="ARBA" id="ARBA00022989"/>
    </source>
</evidence>
<sequence>MRAIEWLDKYAFLIILLYCLGLFSPELAPKGTMMDTEAEYRATSMSSSNITKQLFWFLAFFYLAWRLVKLNFMSLPAQRQLLTLLMISGLALASVLWSAYMTYTIKRALFQLIFCFCIFTSFYLSRLHQSYAQSLFMAICLIIFMIFLSVGMGGAFGPDGALAGFNRSKNLLGQNLLAMFVMMILLIKLDGIEVKKLYLCLAMIFCFLVLTGSKTSLALAMLFIGLALSGTLIAKFIVGFSFLVLSSVFIFIPGLSYISGEMFHIGQYMEPAAFTGRGLIWDTLYYDMDYFSKVLLGYGYGAYFGVGVIPYFFDDPWSFLQQITSPHNGYLDMFLQFGVLGCSFLISLFITLCAGVKSKWLAGALIVPVIYSFTEAAVFRDQSMMWFLTIVLFAYIADYQEAYQQVDDSDDYDDAEQTAIKEVSFPQAYK</sequence>
<evidence type="ECO:0000313" key="7">
    <source>
        <dbReference type="EMBL" id="WAJ70972.1"/>
    </source>
</evidence>
<feature type="transmembrane region" description="Helical" evidence="5">
    <location>
        <begin position="199"/>
        <end position="226"/>
    </location>
</feature>
<evidence type="ECO:0000256" key="4">
    <source>
        <dbReference type="ARBA" id="ARBA00023136"/>
    </source>
</evidence>
<feature type="transmembrane region" description="Helical" evidence="5">
    <location>
        <begin position="294"/>
        <end position="313"/>
    </location>
</feature>
<dbReference type="Proteomes" id="UP001163726">
    <property type="component" value="Chromosome"/>
</dbReference>
<feature type="transmembrane region" description="Helical" evidence="5">
    <location>
        <begin position="136"/>
        <end position="156"/>
    </location>
</feature>
<feature type="transmembrane region" description="Helical" evidence="5">
    <location>
        <begin position="333"/>
        <end position="353"/>
    </location>
</feature>
<dbReference type="RefSeq" id="WP_268075389.1">
    <property type="nucleotide sequence ID" value="NZ_CP109965.1"/>
</dbReference>